<accession>A0AAN7A1P4</accession>
<name>A0AAN7A1P4_9PEZI</name>
<protein>
    <submittedName>
        <fullName evidence="2">Uncharacterized protein</fullName>
    </submittedName>
</protein>
<keyword evidence="3" id="KW-1185">Reference proteome</keyword>
<evidence type="ECO:0000256" key="1">
    <source>
        <dbReference type="SAM" id="MobiDB-lite"/>
    </source>
</evidence>
<feature type="compositionally biased region" description="Acidic residues" evidence="1">
    <location>
        <begin position="32"/>
        <end position="43"/>
    </location>
</feature>
<dbReference type="EMBL" id="MU866769">
    <property type="protein sequence ID" value="KAK4170783.1"/>
    <property type="molecule type" value="Genomic_DNA"/>
</dbReference>
<dbReference type="AlphaFoldDB" id="A0AAN7A1P4"/>
<feature type="region of interest" description="Disordered" evidence="1">
    <location>
        <begin position="1"/>
        <end position="51"/>
    </location>
</feature>
<comment type="caution">
    <text evidence="2">The sequence shown here is derived from an EMBL/GenBank/DDBJ whole genome shotgun (WGS) entry which is preliminary data.</text>
</comment>
<gene>
    <name evidence="2" type="ORF">QBC36DRAFT_369901</name>
</gene>
<reference evidence="2" key="2">
    <citation type="submission" date="2023-05" db="EMBL/GenBank/DDBJ databases">
        <authorList>
            <consortium name="Lawrence Berkeley National Laboratory"/>
            <person name="Steindorff A."/>
            <person name="Hensen N."/>
            <person name="Bonometti L."/>
            <person name="Westerberg I."/>
            <person name="Brannstrom I.O."/>
            <person name="Guillou S."/>
            <person name="Cros-Aarteil S."/>
            <person name="Calhoun S."/>
            <person name="Haridas S."/>
            <person name="Kuo A."/>
            <person name="Mondo S."/>
            <person name="Pangilinan J."/>
            <person name="Riley R."/>
            <person name="Labutti K."/>
            <person name="Andreopoulos B."/>
            <person name="Lipzen A."/>
            <person name="Chen C."/>
            <person name="Yanf M."/>
            <person name="Daum C."/>
            <person name="Ng V."/>
            <person name="Clum A."/>
            <person name="Ohm R."/>
            <person name="Martin F."/>
            <person name="Silar P."/>
            <person name="Natvig D."/>
            <person name="Lalanne C."/>
            <person name="Gautier V."/>
            <person name="Ament-Velasquez S.L."/>
            <person name="Kruys A."/>
            <person name="Hutchinson M.I."/>
            <person name="Powell A.J."/>
            <person name="Barry K."/>
            <person name="Miller A.N."/>
            <person name="Grigoriev I.V."/>
            <person name="Debuchy R."/>
            <person name="Gladieux P."/>
            <person name="Thoren M.H."/>
            <person name="Johannesson H."/>
        </authorList>
    </citation>
    <scope>NUCLEOTIDE SEQUENCE</scope>
    <source>
        <strain evidence="2">CBS 892.96</strain>
    </source>
</reference>
<proteinExistence type="predicted"/>
<dbReference type="Proteomes" id="UP001302321">
    <property type="component" value="Unassembled WGS sequence"/>
</dbReference>
<organism evidence="2 3">
    <name type="scientific">Triangularia setosa</name>
    <dbReference type="NCBI Taxonomy" id="2587417"/>
    <lineage>
        <taxon>Eukaryota</taxon>
        <taxon>Fungi</taxon>
        <taxon>Dikarya</taxon>
        <taxon>Ascomycota</taxon>
        <taxon>Pezizomycotina</taxon>
        <taxon>Sordariomycetes</taxon>
        <taxon>Sordariomycetidae</taxon>
        <taxon>Sordariales</taxon>
        <taxon>Podosporaceae</taxon>
        <taxon>Triangularia</taxon>
    </lineage>
</organism>
<sequence length="542" mass="61998">MSDSKSENQPDNSLRDIENQSDNEPDNGPCDGPDDGPSDDQDGDQVLTPNLNLSSEDFAPFEVWARRVAGLDHDEINVFWDAHMALILFWLRSLRVEPSNTKEAENRARKAVEKDTTTSKWKTSFLLAQIAESEAIEILSPVAQKLYDDNLLWQNNVRRKEMLANMLIQLGEKYLETGESPNVIKSAVESYNKSLGVYRGNHEAHRWAIERLAEKCFWNEVILLVEAVPKAQVLPAQHEGLSTKQFLAPWVYVFDRFAKQMLLVARQLHRWDLLQDVFELGLAGVPSNFPYGRFLSQRNYAWCLLHHPSTRDKGIGILEKITKETPTDRRFSNAIFTELTATLVPIYTRREVMKKKSRANSAPNAGLTPTNRAEQRVLWLYWQYTNASKGSDSAFKKAATQLYFACYIFIRGEAQKAKGYAKELIQLCLQWMTDTDPTNDYTAFWNLALVFSTFHDEENLWAAWDMMAVARKVEFDADVADWEERKIFQRIPDHHLSSQGMLPTATVASLHGHMPVARGPVWMTVGRFSSMRIAGRSSRMEL</sequence>
<evidence type="ECO:0000313" key="3">
    <source>
        <dbReference type="Proteomes" id="UP001302321"/>
    </source>
</evidence>
<evidence type="ECO:0000313" key="2">
    <source>
        <dbReference type="EMBL" id="KAK4170783.1"/>
    </source>
</evidence>
<feature type="compositionally biased region" description="Basic and acidic residues" evidence="1">
    <location>
        <begin position="1"/>
        <end position="18"/>
    </location>
</feature>
<reference evidence="2" key="1">
    <citation type="journal article" date="2023" name="Mol. Phylogenet. Evol.">
        <title>Genome-scale phylogeny and comparative genomics of the fungal order Sordariales.</title>
        <authorList>
            <person name="Hensen N."/>
            <person name="Bonometti L."/>
            <person name="Westerberg I."/>
            <person name="Brannstrom I.O."/>
            <person name="Guillou S."/>
            <person name="Cros-Aarteil S."/>
            <person name="Calhoun S."/>
            <person name="Haridas S."/>
            <person name="Kuo A."/>
            <person name="Mondo S."/>
            <person name="Pangilinan J."/>
            <person name="Riley R."/>
            <person name="LaButti K."/>
            <person name="Andreopoulos B."/>
            <person name="Lipzen A."/>
            <person name="Chen C."/>
            <person name="Yan M."/>
            <person name="Daum C."/>
            <person name="Ng V."/>
            <person name="Clum A."/>
            <person name="Steindorff A."/>
            <person name="Ohm R.A."/>
            <person name="Martin F."/>
            <person name="Silar P."/>
            <person name="Natvig D.O."/>
            <person name="Lalanne C."/>
            <person name="Gautier V."/>
            <person name="Ament-Velasquez S.L."/>
            <person name="Kruys A."/>
            <person name="Hutchinson M.I."/>
            <person name="Powell A.J."/>
            <person name="Barry K."/>
            <person name="Miller A.N."/>
            <person name="Grigoriev I.V."/>
            <person name="Debuchy R."/>
            <person name="Gladieux P."/>
            <person name="Hiltunen Thoren M."/>
            <person name="Johannesson H."/>
        </authorList>
    </citation>
    <scope>NUCLEOTIDE SEQUENCE</scope>
    <source>
        <strain evidence="2">CBS 892.96</strain>
    </source>
</reference>